<feature type="transmembrane region" description="Helical" evidence="10">
    <location>
        <begin position="304"/>
        <end position="325"/>
    </location>
</feature>
<evidence type="ECO:0000313" key="13">
    <source>
        <dbReference type="Proteomes" id="UP000734854"/>
    </source>
</evidence>
<feature type="region of interest" description="Disordered" evidence="9">
    <location>
        <begin position="273"/>
        <end position="296"/>
    </location>
</feature>
<dbReference type="GO" id="GO:0016020">
    <property type="term" value="C:membrane"/>
    <property type="evidence" value="ECO:0007669"/>
    <property type="project" value="UniProtKB-SubCell"/>
</dbReference>
<evidence type="ECO:0000256" key="2">
    <source>
        <dbReference type="ARBA" id="ARBA00022614"/>
    </source>
</evidence>
<feature type="compositionally biased region" description="Polar residues" evidence="9">
    <location>
        <begin position="1"/>
        <end position="18"/>
    </location>
</feature>
<dbReference type="InterPro" id="IPR011009">
    <property type="entry name" value="Kinase-like_dom_sf"/>
</dbReference>
<evidence type="ECO:0000256" key="9">
    <source>
        <dbReference type="SAM" id="MobiDB-lite"/>
    </source>
</evidence>
<dbReference type="PANTHER" id="PTHR48007">
    <property type="entry name" value="LEUCINE-RICH REPEAT RECEPTOR-LIKE PROTEIN KINASE PXC1"/>
    <property type="match status" value="1"/>
</dbReference>
<dbReference type="Gene3D" id="3.30.200.20">
    <property type="entry name" value="Phosphorylase Kinase, domain 1"/>
    <property type="match status" value="2"/>
</dbReference>
<keyword evidence="8" id="KW-0675">Receptor</keyword>
<proteinExistence type="predicted"/>
<comment type="subcellular location">
    <subcellularLocation>
        <location evidence="1">Membrane</location>
    </subcellularLocation>
</comment>
<gene>
    <name evidence="12" type="ORF">ZIOFF_052449</name>
</gene>
<feature type="region of interest" description="Disordered" evidence="9">
    <location>
        <begin position="1"/>
        <end position="25"/>
    </location>
</feature>
<dbReference type="GO" id="GO:0005524">
    <property type="term" value="F:ATP binding"/>
    <property type="evidence" value="ECO:0007669"/>
    <property type="project" value="InterPro"/>
</dbReference>
<evidence type="ECO:0000256" key="3">
    <source>
        <dbReference type="ARBA" id="ARBA00022692"/>
    </source>
</evidence>
<dbReference type="InterPro" id="IPR001245">
    <property type="entry name" value="Ser-Thr/Tyr_kinase_cat_dom"/>
</dbReference>
<evidence type="ECO:0000256" key="4">
    <source>
        <dbReference type="ARBA" id="ARBA00022729"/>
    </source>
</evidence>
<dbReference type="SUPFAM" id="SSF52058">
    <property type="entry name" value="L domain-like"/>
    <property type="match status" value="1"/>
</dbReference>
<dbReference type="InterPro" id="IPR000719">
    <property type="entry name" value="Prot_kinase_dom"/>
</dbReference>
<dbReference type="Pfam" id="PF13855">
    <property type="entry name" value="LRR_8"/>
    <property type="match status" value="1"/>
</dbReference>
<dbReference type="InterPro" id="IPR001611">
    <property type="entry name" value="Leu-rich_rpt"/>
</dbReference>
<dbReference type="Pfam" id="PF00560">
    <property type="entry name" value="LRR_1"/>
    <property type="match status" value="1"/>
</dbReference>
<keyword evidence="13" id="KW-1185">Reference proteome</keyword>
<organism evidence="12 13">
    <name type="scientific">Zingiber officinale</name>
    <name type="common">Ginger</name>
    <name type="synonym">Amomum zingiber</name>
    <dbReference type="NCBI Taxonomy" id="94328"/>
    <lineage>
        <taxon>Eukaryota</taxon>
        <taxon>Viridiplantae</taxon>
        <taxon>Streptophyta</taxon>
        <taxon>Embryophyta</taxon>
        <taxon>Tracheophyta</taxon>
        <taxon>Spermatophyta</taxon>
        <taxon>Magnoliopsida</taxon>
        <taxon>Liliopsida</taxon>
        <taxon>Zingiberales</taxon>
        <taxon>Zingiberaceae</taxon>
        <taxon>Zingiber</taxon>
    </lineage>
</organism>
<dbReference type="InterPro" id="IPR013210">
    <property type="entry name" value="LRR_N_plant-typ"/>
</dbReference>
<dbReference type="GO" id="GO:0004672">
    <property type="term" value="F:protein kinase activity"/>
    <property type="evidence" value="ECO:0007669"/>
    <property type="project" value="InterPro"/>
</dbReference>
<dbReference type="AlphaFoldDB" id="A0A8J5KU32"/>
<dbReference type="Gene3D" id="1.10.510.10">
    <property type="entry name" value="Transferase(Phosphotransferase) domain 1"/>
    <property type="match status" value="1"/>
</dbReference>
<dbReference type="FunFam" id="3.80.10.10:FF:000062">
    <property type="entry name" value="protein STRUBBELIG-RECEPTOR FAMILY 3"/>
    <property type="match status" value="1"/>
</dbReference>
<dbReference type="EMBL" id="JACMSC010000014">
    <property type="protein sequence ID" value="KAG6491117.1"/>
    <property type="molecule type" value="Genomic_DNA"/>
</dbReference>
<dbReference type="PROSITE" id="PS50011">
    <property type="entry name" value="PROTEIN_KINASE_DOM"/>
    <property type="match status" value="1"/>
</dbReference>
<dbReference type="SUPFAM" id="SSF56112">
    <property type="entry name" value="Protein kinase-like (PK-like)"/>
    <property type="match status" value="1"/>
</dbReference>
<keyword evidence="4" id="KW-0732">Signal</keyword>
<feature type="compositionally biased region" description="Low complexity" evidence="9">
    <location>
        <begin position="273"/>
        <end position="286"/>
    </location>
</feature>
<feature type="domain" description="Protein kinase" evidence="11">
    <location>
        <begin position="511"/>
        <end position="822"/>
    </location>
</feature>
<sequence>MAPCKTATTPLDSPSTNAPILGETNGTHGDIREFACRSIGTDLSLDPLPVSALNVMFRSLNSPSQLNGWKSSGGDPCGDDWKGITCSGSSVTRIYHLPFYTQSRTLGSWFVRYTGLPTVEHDFGNLFYSDMSKNNLNGDVPYQLPPNADHIDLGGNTFSGGIPFSISQMSDLTYLNLAHNQLHGQLTDTFGSLHRLSLLDLSYNQFSGNLPQSCGSLSDLKNLLLQNNQFSGSIGVLAHLSLEELNIQNNQFTGWIPNKLKSIHNLKIDGNSWSSSPAPSGMSKAGDISSSTADDGNQNSGMKAAAIVVTVIAVLVLALLLMALVKRRSSASSHYIVDQYSQNRSSTPLVDNGTHKHSVDASSGIRGNIDWHKLSLEDDKGNVSSVVEAAVMESRQGTGKAHRMVCSSRMMSMTDSSAAPSSMLRGAAYDSNDNGCSYVNLLAELKGSSSSSIDLKSTEEASLGLAPAPTDAHKSVSDNEFANKFHSRRSTDRPPLTIYSSSDLQAATRFFNSSSLLGEGSIGRVYKATVSDGKLITFQEELILLYDADEILAMSCLIEKEIKSRWKLGIIGSGLPKVVLAVKKIETLNLAGTYDFMEIVSDISKLHHPNMSELLGYCSESGCKCLVYEYQWNGSLHGFLHLSDEYSKPLTWDTRVRIALGTARAVEYLHEVCSPSVIHKNIKSANILLDAELNPRLSDSGLSVFFEDTSENLGPGYNAPECTKPSAYTLKSDVYSFGVVMLELLTGRKPFDSSKPRIEQSLVRWAAPQLHDIDALAGMVDPALRGLYPPKSLSRFADVIALCIQSEPAFRPAMSEVVQVLVRCIQRTSINKRMGGDLTNSHSTRSEDSDGYY</sequence>
<reference evidence="12 13" key="1">
    <citation type="submission" date="2020-08" db="EMBL/GenBank/DDBJ databases">
        <title>Plant Genome Project.</title>
        <authorList>
            <person name="Zhang R.-G."/>
        </authorList>
    </citation>
    <scope>NUCLEOTIDE SEQUENCE [LARGE SCALE GENOMIC DNA]</scope>
    <source>
        <tissue evidence="12">Rhizome</tissue>
    </source>
</reference>
<evidence type="ECO:0000259" key="11">
    <source>
        <dbReference type="PROSITE" id="PS50011"/>
    </source>
</evidence>
<dbReference type="InterPro" id="IPR046959">
    <property type="entry name" value="PRK1-6/SRF4-like"/>
</dbReference>
<keyword evidence="7 10" id="KW-0472">Membrane</keyword>
<keyword evidence="6 10" id="KW-1133">Transmembrane helix</keyword>
<dbReference type="Proteomes" id="UP000734854">
    <property type="component" value="Unassembled WGS sequence"/>
</dbReference>
<evidence type="ECO:0000313" key="12">
    <source>
        <dbReference type="EMBL" id="KAG6491117.1"/>
    </source>
</evidence>
<keyword evidence="5" id="KW-0677">Repeat</keyword>
<evidence type="ECO:0000256" key="10">
    <source>
        <dbReference type="SAM" id="Phobius"/>
    </source>
</evidence>
<dbReference type="InterPro" id="IPR032675">
    <property type="entry name" value="LRR_dom_sf"/>
</dbReference>
<dbReference type="FunFam" id="1.10.510.10:FF:000095">
    <property type="entry name" value="protein STRUBBELIG-RECEPTOR FAMILY 8"/>
    <property type="match status" value="1"/>
</dbReference>
<name>A0A8J5KU32_ZINOF</name>
<dbReference type="Pfam" id="PF07714">
    <property type="entry name" value="PK_Tyr_Ser-Thr"/>
    <property type="match status" value="1"/>
</dbReference>
<accession>A0A8J5KU32</accession>
<dbReference type="PANTHER" id="PTHR48007:SF13">
    <property type="entry name" value="PROTEIN STRUBBELIG-RECEPTOR FAMILY 4"/>
    <property type="match status" value="1"/>
</dbReference>
<dbReference type="Gene3D" id="3.80.10.10">
    <property type="entry name" value="Ribonuclease Inhibitor"/>
    <property type="match status" value="1"/>
</dbReference>
<protein>
    <recommendedName>
        <fullName evidence="11">Protein kinase domain-containing protein</fullName>
    </recommendedName>
</protein>
<evidence type="ECO:0000256" key="6">
    <source>
        <dbReference type="ARBA" id="ARBA00022989"/>
    </source>
</evidence>
<dbReference type="Pfam" id="PF08263">
    <property type="entry name" value="LRRNT_2"/>
    <property type="match status" value="1"/>
</dbReference>
<evidence type="ECO:0000256" key="8">
    <source>
        <dbReference type="ARBA" id="ARBA00023170"/>
    </source>
</evidence>
<evidence type="ECO:0000256" key="5">
    <source>
        <dbReference type="ARBA" id="ARBA00022737"/>
    </source>
</evidence>
<evidence type="ECO:0000256" key="7">
    <source>
        <dbReference type="ARBA" id="ARBA00023136"/>
    </source>
</evidence>
<keyword evidence="2" id="KW-0433">Leucine-rich repeat</keyword>
<keyword evidence="3 10" id="KW-0812">Transmembrane</keyword>
<evidence type="ECO:0000256" key="1">
    <source>
        <dbReference type="ARBA" id="ARBA00004370"/>
    </source>
</evidence>
<comment type="caution">
    <text evidence="12">The sequence shown here is derived from an EMBL/GenBank/DDBJ whole genome shotgun (WGS) entry which is preliminary data.</text>
</comment>